<reference evidence="1 2" key="1">
    <citation type="submission" date="2019-02" db="EMBL/GenBank/DDBJ databases">
        <title>Deep-cultivation of Planctomycetes and their phenomic and genomic characterization uncovers novel biology.</title>
        <authorList>
            <person name="Wiegand S."/>
            <person name="Jogler M."/>
            <person name="Boedeker C."/>
            <person name="Pinto D."/>
            <person name="Vollmers J."/>
            <person name="Rivas-Marin E."/>
            <person name="Kohn T."/>
            <person name="Peeters S.H."/>
            <person name="Heuer A."/>
            <person name="Rast P."/>
            <person name="Oberbeckmann S."/>
            <person name="Bunk B."/>
            <person name="Jeske O."/>
            <person name="Meyerdierks A."/>
            <person name="Storesund J.E."/>
            <person name="Kallscheuer N."/>
            <person name="Luecker S."/>
            <person name="Lage O.M."/>
            <person name="Pohl T."/>
            <person name="Merkel B.J."/>
            <person name="Hornburger P."/>
            <person name="Mueller R.-W."/>
            <person name="Bruemmer F."/>
            <person name="Labrenz M."/>
            <person name="Spormann A.M."/>
            <person name="Op den Camp H."/>
            <person name="Overmann J."/>
            <person name="Amann R."/>
            <person name="Jetten M.S.M."/>
            <person name="Mascher T."/>
            <person name="Medema M.H."/>
            <person name="Devos D.P."/>
            <person name="Kaster A.-K."/>
            <person name="Ovreas L."/>
            <person name="Rohde M."/>
            <person name="Galperin M.Y."/>
            <person name="Jogler C."/>
        </authorList>
    </citation>
    <scope>NUCLEOTIDE SEQUENCE [LARGE SCALE GENOMIC DNA]</scope>
    <source>
        <strain evidence="1 2">Pla163</strain>
    </source>
</reference>
<proteinExistence type="predicted"/>
<dbReference type="RefSeq" id="WP_145189522.1">
    <property type="nucleotide sequence ID" value="NZ_CP036290.1"/>
</dbReference>
<dbReference type="OrthoDB" id="256646at2"/>
<dbReference type="EMBL" id="CP036290">
    <property type="protein sequence ID" value="QDU85696.1"/>
    <property type="molecule type" value="Genomic_DNA"/>
</dbReference>
<organism evidence="1 2">
    <name type="scientific">Rohdeia mirabilis</name>
    <dbReference type="NCBI Taxonomy" id="2528008"/>
    <lineage>
        <taxon>Bacteria</taxon>
        <taxon>Pseudomonadati</taxon>
        <taxon>Planctomycetota</taxon>
        <taxon>Planctomycetia</taxon>
        <taxon>Planctomycetia incertae sedis</taxon>
        <taxon>Rohdeia</taxon>
    </lineage>
</organism>
<evidence type="ECO:0000313" key="2">
    <source>
        <dbReference type="Proteomes" id="UP000319342"/>
    </source>
</evidence>
<evidence type="ECO:0000313" key="1">
    <source>
        <dbReference type="EMBL" id="QDU85696.1"/>
    </source>
</evidence>
<keyword evidence="2" id="KW-1185">Reference proteome</keyword>
<protein>
    <submittedName>
        <fullName evidence="1">Uncharacterized protein</fullName>
    </submittedName>
</protein>
<gene>
    <name evidence="1" type="ORF">Pla163_28290</name>
</gene>
<name>A0A518D2J2_9BACT</name>
<accession>A0A518D2J2</accession>
<sequence>MKTDRSGRGLGFRPAPATKRRGAVLILVAVLVAVMSAAGAAMLHTAMHTANDLAQLETRRVDAQFLGRAALDAGQAAIETAYFGRTTPPTEGTLDLAGHALDYSITTLAGPTLEQAPEGYRRWYTVHGIEARVVIDGVSQVQRRVVRANQIPLFQYAVFYEGDLRIHPGPQMILAGPVHTNGDLHNRSASGLVFDTNSVRAAGDLFNWCITASSNQVRFRKWVPNPYDPAAPVTFVGAERKSDFDAAGIATDTGGFDSTFAGHDANGDGDYEDVGDVGPWAERALELWGPDSGVAGSGQTVLDATLGAKPIVHNGSAEIQRFVPSPGGNHVWDDEEGDFVEAPAGVVGTHTKGNLHANAELVVDFDGSSWSAFDGDGNDVTATLAPAVTVTTTFNGYANNGGGQVQPTLSIDMAVLATTGLHPPNGLIYLGAPGIGTESSLKHFRLTNGSELIGPLSVASDAPIQVHGDYNVVDKKPAAVMADQVNLLSNAWNNSKTTGTLPRATTTSYNMSVFSGETDATGGGSSEGNGGYHNVLRFHENWSGVPCRIRGSTVIPMTSSHFPAWFRGGGHFYNPPRRDFGFDPDLIADEANLPPFTPVGVEVSVIASY</sequence>
<dbReference type="Proteomes" id="UP000319342">
    <property type="component" value="Chromosome"/>
</dbReference>
<dbReference type="AlphaFoldDB" id="A0A518D2J2"/>